<sequence length="100" mass="12276">MRLSVFKKIRNKSFNYVPRYYDERKERLEQLRKKYENLPDDTTFANKRKSINFRDEWLERKEYKAAGNSSARFFVILAILFFAAYLIIRYFGLEHLFFNA</sequence>
<accession>A0ABX1GT73</accession>
<proteinExistence type="predicted"/>
<keyword evidence="3" id="KW-1185">Reference proteome</keyword>
<evidence type="ECO:0000313" key="3">
    <source>
        <dbReference type="Proteomes" id="UP000718451"/>
    </source>
</evidence>
<keyword evidence="1" id="KW-0472">Membrane</keyword>
<name>A0ABX1GT73_9FLAO</name>
<reference evidence="2 3" key="1">
    <citation type="submission" date="2020-04" db="EMBL/GenBank/DDBJ databases">
        <authorList>
            <person name="Yoon J."/>
        </authorList>
    </citation>
    <scope>NUCLEOTIDE SEQUENCE [LARGE SCALE GENOMIC DNA]</scope>
    <source>
        <strain evidence="2 3">DJ-13</strain>
    </source>
</reference>
<dbReference type="RefSeq" id="WP_168552996.1">
    <property type="nucleotide sequence ID" value="NZ_JAAWWL010000002.1"/>
</dbReference>
<feature type="transmembrane region" description="Helical" evidence="1">
    <location>
        <begin position="70"/>
        <end position="91"/>
    </location>
</feature>
<organism evidence="2 3">
    <name type="scientific">Croceivirga thetidis</name>
    <dbReference type="NCBI Taxonomy" id="2721623"/>
    <lineage>
        <taxon>Bacteria</taxon>
        <taxon>Pseudomonadati</taxon>
        <taxon>Bacteroidota</taxon>
        <taxon>Flavobacteriia</taxon>
        <taxon>Flavobacteriales</taxon>
        <taxon>Flavobacteriaceae</taxon>
        <taxon>Croceivirga</taxon>
    </lineage>
</organism>
<protein>
    <recommendedName>
        <fullName evidence="4">Riboflavin synthase subunit beta</fullName>
    </recommendedName>
</protein>
<keyword evidence="1" id="KW-1133">Transmembrane helix</keyword>
<gene>
    <name evidence="2" type="ORF">HCU67_12780</name>
</gene>
<evidence type="ECO:0000313" key="2">
    <source>
        <dbReference type="EMBL" id="NKI32824.1"/>
    </source>
</evidence>
<dbReference type="Proteomes" id="UP000718451">
    <property type="component" value="Unassembled WGS sequence"/>
</dbReference>
<dbReference type="EMBL" id="JAAWWL010000002">
    <property type="protein sequence ID" value="NKI32824.1"/>
    <property type="molecule type" value="Genomic_DNA"/>
</dbReference>
<evidence type="ECO:0000256" key="1">
    <source>
        <dbReference type="SAM" id="Phobius"/>
    </source>
</evidence>
<comment type="caution">
    <text evidence="2">The sequence shown here is derived from an EMBL/GenBank/DDBJ whole genome shotgun (WGS) entry which is preliminary data.</text>
</comment>
<evidence type="ECO:0008006" key="4">
    <source>
        <dbReference type="Google" id="ProtNLM"/>
    </source>
</evidence>
<keyword evidence="1" id="KW-0812">Transmembrane</keyword>